<keyword evidence="2" id="KW-1185">Reference proteome</keyword>
<proteinExistence type="predicted"/>
<evidence type="ECO:0000313" key="2">
    <source>
        <dbReference type="Proteomes" id="UP000589626"/>
    </source>
</evidence>
<dbReference type="AlphaFoldDB" id="A0A7W4W1H8"/>
<reference evidence="1 2" key="1">
    <citation type="submission" date="2020-08" db="EMBL/GenBank/DDBJ databases">
        <title>Sequencing the genomes of 1000 actinobacteria strains.</title>
        <authorList>
            <person name="Klenk H.-P."/>
        </authorList>
    </citation>
    <scope>NUCLEOTIDE SEQUENCE [LARGE SCALE GENOMIC DNA]</scope>
    <source>
        <strain evidence="1 2">DSM 105498</strain>
    </source>
</reference>
<dbReference type="NCBIfam" id="NF040603">
    <property type="entry name" value="choice_anch_P"/>
    <property type="match status" value="2"/>
</dbReference>
<evidence type="ECO:0000313" key="1">
    <source>
        <dbReference type="EMBL" id="MBB3045192.1"/>
    </source>
</evidence>
<dbReference type="Proteomes" id="UP000589626">
    <property type="component" value="Unassembled WGS sequence"/>
</dbReference>
<organism evidence="1 2">
    <name type="scientific">Nocardioides soli</name>
    <dbReference type="NCBI Taxonomy" id="1036020"/>
    <lineage>
        <taxon>Bacteria</taxon>
        <taxon>Bacillati</taxon>
        <taxon>Actinomycetota</taxon>
        <taxon>Actinomycetes</taxon>
        <taxon>Propionibacteriales</taxon>
        <taxon>Nocardioidaceae</taxon>
        <taxon>Nocardioides</taxon>
    </lineage>
</organism>
<dbReference type="RefSeq" id="WP_183595193.1">
    <property type="nucleotide sequence ID" value="NZ_JACHWR010000005.1"/>
</dbReference>
<accession>A0A7W4W1H8</accession>
<dbReference type="EMBL" id="JACHWR010000005">
    <property type="protein sequence ID" value="MBB3045192.1"/>
    <property type="molecule type" value="Genomic_DNA"/>
</dbReference>
<name>A0A7W4W1H8_9ACTN</name>
<gene>
    <name evidence="1" type="ORF">FHU40_005045</name>
</gene>
<comment type="caution">
    <text evidence="1">The sequence shown here is derived from an EMBL/GenBank/DDBJ whole genome shotgun (WGS) entry which is preliminary data.</text>
</comment>
<protein>
    <submittedName>
        <fullName evidence="1">Uncharacterized protein</fullName>
    </submittedName>
</protein>
<sequence>MPELRTRTARTGVAIATVALLAPIALSAPTWSARAAGPAADRGVGRTPTEFALRGSGFATDVKGGQLPAAAGATALAVIGCTTKTGIDRGNDLASVRIPGLGAVAGSRTRTWTSRSGGEVAITTRHRVGEVVLSDSPLGTLSLSAITTTARAAHDGTGFHAATSTELGGLAFTPPGGAPQELKLPLPGHPVTIPDVATISLASTWTRERSDRARAFANGLLVHLLRTDTRVRVAHAGAEIFSGARHGVFAGSAYGVSGSIGGELVGLGRNPVQRVPCQGTGGTVRRSSLAGLDLAGQIKVGAMTSEGLGAQTGAEAWGFSRATVAEVDLAGALRIEGVVAQATVERRGRKVSRSSDGSSLGAVTVDGERRYFPDTGPLEIPGVARLEPLIVQRLATGLKVIGLRVTLLDGTGAVLDLATARLRIGRSGNPT</sequence>